<dbReference type="Pfam" id="PF12679">
    <property type="entry name" value="ABC2_membrane_2"/>
    <property type="match status" value="1"/>
</dbReference>
<keyword evidence="1" id="KW-1133">Transmembrane helix</keyword>
<dbReference type="AlphaFoldDB" id="A0A285N5N2"/>
<dbReference type="OrthoDB" id="86287at2157"/>
<dbReference type="PANTHER" id="PTHR43471:SF1">
    <property type="entry name" value="ABC TRANSPORTER PERMEASE PROTEIN NOSY-RELATED"/>
    <property type="match status" value="1"/>
</dbReference>
<name>A0A285N5N2_NATPI</name>
<evidence type="ECO:0000313" key="2">
    <source>
        <dbReference type="EMBL" id="SNZ04752.1"/>
    </source>
</evidence>
<gene>
    <name evidence="2" type="ORF">SAMN06269185_0666</name>
</gene>
<sequence>MSGANAWIDVAKKDFADAARSKMLWALSALMILFVGIASYAPKALGGDTSIEAALNFMSTPMLVLVPILAMIVGYMSIVGERDTGSIRMLLSLPIVRGEVVVGKFLGRLGVLSVPTLLGFGVGAVVMFALYGELPAGSFVEFLVLTLLVAVLYIALAVSISASVDSRGKAMGLAAGTIIVLEYLWSAVPLGVYYLLNGNLRISGGPPEWFMFLSTVTPKAALQKFLFMFFDFGFADQLSSLQAGSDAPIYLQNWFSGIIVLLWIAVPLAIGYLRFQRATIS</sequence>
<feature type="transmembrane region" description="Helical" evidence="1">
    <location>
        <begin position="62"/>
        <end position="80"/>
    </location>
</feature>
<feature type="transmembrane region" description="Helical" evidence="1">
    <location>
        <begin position="173"/>
        <end position="196"/>
    </location>
</feature>
<dbReference type="RefSeq" id="WP_143824893.1">
    <property type="nucleotide sequence ID" value="NZ_OBEJ01000001.1"/>
</dbReference>
<dbReference type="EMBL" id="OBEJ01000001">
    <property type="protein sequence ID" value="SNZ04752.1"/>
    <property type="molecule type" value="Genomic_DNA"/>
</dbReference>
<keyword evidence="1" id="KW-0812">Transmembrane</keyword>
<organism evidence="2 3">
    <name type="scientific">Natronoarchaeum philippinense</name>
    <dbReference type="NCBI Taxonomy" id="558529"/>
    <lineage>
        <taxon>Archaea</taxon>
        <taxon>Methanobacteriati</taxon>
        <taxon>Methanobacteriota</taxon>
        <taxon>Stenosarchaea group</taxon>
        <taxon>Halobacteria</taxon>
        <taxon>Halobacteriales</taxon>
        <taxon>Natronoarchaeaceae</taxon>
    </lineage>
</organism>
<feature type="transmembrane region" description="Helical" evidence="1">
    <location>
        <begin position="254"/>
        <end position="275"/>
    </location>
</feature>
<keyword evidence="1" id="KW-0472">Membrane</keyword>
<dbReference type="GO" id="GO:0005886">
    <property type="term" value="C:plasma membrane"/>
    <property type="evidence" value="ECO:0007669"/>
    <property type="project" value="UniProtKB-SubCell"/>
</dbReference>
<feature type="transmembrane region" description="Helical" evidence="1">
    <location>
        <begin position="142"/>
        <end position="161"/>
    </location>
</feature>
<accession>A0A285N5N2</accession>
<dbReference type="Proteomes" id="UP000219453">
    <property type="component" value="Unassembled WGS sequence"/>
</dbReference>
<dbReference type="GO" id="GO:0140359">
    <property type="term" value="F:ABC-type transporter activity"/>
    <property type="evidence" value="ECO:0007669"/>
    <property type="project" value="InterPro"/>
</dbReference>
<dbReference type="PANTHER" id="PTHR43471">
    <property type="entry name" value="ABC TRANSPORTER PERMEASE"/>
    <property type="match status" value="1"/>
</dbReference>
<proteinExistence type="predicted"/>
<keyword evidence="3" id="KW-1185">Reference proteome</keyword>
<feature type="transmembrane region" description="Helical" evidence="1">
    <location>
        <begin position="23"/>
        <end position="42"/>
    </location>
</feature>
<evidence type="ECO:0000313" key="3">
    <source>
        <dbReference type="Proteomes" id="UP000219453"/>
    </source>
</evidence>
<feature type="transmembrane region" description="Helical" evidence="1">
    <location>
        <begin position="109"/>
        <end position="130"/>
    </location>
</feature>
<evidence type="ECO:0000256" key="1">
    <source>
        <dbReference type="SAM" id="Phobius"/>
    </source>
</evidence>
<reference evidence="3" key="1">
    <citation type="submission" date="2017-09" db="EMBL/GenBank/DDBJ databases">
        <authorList>
            <person name="Varghese N."/>
            <person name="Submissions S."/>
        </authorList>
    </citation>
    <scope>NUCLEOTIDE SEQUENCE [LARGE SCALE GENOMIC DNA]</scope>
    <source>
        <strain evidence="3">DSM 27208</strain>
    </source>
</reference>
<protein>
    <submittedName>
        <fullName evidence="2">ABC-2 type transport system permease protein</fullName>
    </submittedName>
</protein>